<keyword evidence="2" id="KW-1185">Reference proteome</keyword>
<accession>A0A9W8CX65</accession>
<protein>
    <submittedName>
        <fullName evidence="1">Uncharacterized protein</fullName>
    </submittedName>
</protein>
<reference evidence="1" key="1">
    <citation type="submission" date="2022-07" db="EMBL/GenBank/DDBJ databases">
        <title>Phylogenomic reconstructions and comparative analyses of Kickxellomycotina fungi.</title>
        <authorList>
            <person name="Reynolds N.K."/>
            <person name="Stajich J.E."/>
            <person name="Barry K."/>
            <person name="Grigoriev I.V."/>
            <person name="Crous P."/>
            <person name="Smith M.E."/>
        </authorList>
    </citation>
    <scope>NUCLEOTIDE SEQUENCE</scope>
    <source>
        <strain evidence="1">BCRC 34381</strain>
    </source>
</reference>
<dbReference type="Proteomes" id="UP001143981">
    <property type="component" value="Unassembled WGS sequence"/>
</dbReference>
<organism evidence="1 2">
    <name type="scientific">Coemansia biformis</name>
    <dbReference type="NCBI Taxonomy" id="1286918"/>
    <lineage>
        <taxon>Eukaryota</taxon>
        <taxon>Fungi</taxon>
        <taxon>Fungi incertae sedis</taxon>
        <taxon>Zoopagomycota</taxon>
        <taxon>Kickxellomycotina</taxon>
        <taxon>Kickxellomycetes</taxon>
        <taxon>Kickxellales</taxon>
        <taxon>Kickxellaceae</taxon>
        <taxon>Coemansia</taxon>
    </lineage>
</organism>
<comment type="caution">
    <text evidence="1">The sequence shown here is derived from an EMBL/GenBank/DDBJ whole genome shotgun (WGS) entry which is preliminary data.</text>
</comment>
<name>A0A9W8CX65_9FUNG</name>
<feature type="non-terminal residue" evidence="1">
    <location>
        <position position="1"/>
    </location>
</feature>
<evidence type="ECO:0000313" key="1">
    <source>
        <dbReference type="EMBL" id="KAJ1728509.1"/>
    </source>
</evidence>
<evidence type="ECO:0000313" key="2">
    <source>
        <dbReference type="Proteomes" id="UP001143981"/>
    </source>
</evidence>
<sequence length="258" mass="28875">TDSIPVRRPTSNIAVPWIRMAAGVLSRTVLKHAFLSLYLDKRYMEVVRRDMVPLVLARVIKAVNEQDRDICEQIMVPGLAKQYECGLDELRDDDSSLCIEASDVRDPRVEGLDLLIGASAAFDTSVPRAIRESEFEYMEAGSFRCALARSVASKQKSPTLMPFSERDPIRLVVHFNVTANIEIVRTRRGEVVDRDAGEMVVPLSLSTPDYQTLTQFPIIGADGRIATGRKQGPPFEWRVADTFRILASKEETGYENGD</sequence>
<dbReference type="EMBL" id="JANBOI010000798">
    <property type="protein sequence ID" value="KAJ1728509.1"/>
    <property type="molecule type" value="Genomic_DNA"/>
</dbReference>
<dbReference type="AlphaFoldDB" id="A0A9W8CX65"/>
<gene>
    <name evidence="1" type="ORF">LPJ61_003997</name>
</gene>
<proteinExistence type="predicted"/>
<dbReference type="OrthoDB" id="5519328at2759"/>